<protein>
    <submittedName>
        <fullName evidence="1">Uncharacterized protein</fullName>
    </submittedName>
</protein>
<organism evidence="1 2">
    <name type="scientific">Brevundimonas pondensis</name>
    <dbReference type="NCBI Taxonomy" id="2774189"/>
    <lineage>
        <taxon>Bacteria</taxon>
        <taxon>Pseudomonadati</taxon>
        <taxon>Pseudomonadota</taxon>
        <taxon>Alphaproteobacteria</taxon>
        <taxon>Caulobacterales</taxon>
        <taxon>Caulobacteraceae</taxon>
        <taxon>Brevundimonas</taxon>
    </lineage>
</organism>
<dbReference type="RefSeq" id="WP_207823948.1">
    <property type="nucleotide sequence ID" value="NZ_CP062006.1"/>
</dbReference>
<dbReference type="PROSITE" id="PS51257">
    <property type="entry name" value="PROKAR_LIPOPROTEIN"/>
    <property type="match status" value="1"/>
</dbReference>
<keyword evidence="2" id="KW-1185">Reference proteome</keyword>
<sequence>MRDLPGKPLASRSLKALALFITCITLSGCYACSLNGGWEGQMNPFCVEKDALVGPISLPKSVATYPPETYSQPDLAIATQQDRPSYHAFSASIGNSNSRDAIEITPRRIADAKT</sequence>
<evidence type="ECO:0000313" key="1">
    <source>
        <dbReference type="EMBL" id="QTC87523.1"/>
    </source>
</evidence>
<dbReference type="Proteomes" id="UP000663942">
    <property type="component" value="Chromosome"/>
</dbReference>
<gene>
    <name evidence="1" type="ORF">IFE19_15795</name>
</gene>
<accession>A0ABX7SJ89</accession>
<reference evidence="1 2" key="1">
    <citation type="submission" date="2020-09" db="EMBL/GenBank/DDBJ databases">
        <title>Brevundimonas sp. LVF1 isolated from an oligotrophic pond in Goettingen, Germany.</title>
        <authorList>
            <person name="Friedrich I."/>
            <person name="Klassen A."/>
            <person name="Neubauer H."/>
            <person name="Schneider D."/>
            <person name="Hertel R."/>
            <person name="Daniel R."/>
        </authorList>
    </citation>
    <scope>NUCLEOTIDE SEQUENCE [LARGE SCALE GENOMIC DNA]</scope>
    <source>
        <strain evidence="1 2">LVF1</strain>
    </source>
</reference>
<dbReference type="EMBL" id="CP062006">
    <property type="protein sequence ID" value="QTC87523.1"/>
    <property type="molecule type" value="Genomic_DNA"/>
</dbReference>
<name>A0ABX7SJ89_9CAUL</name>
<proteinExistence type="predicted"/>
<evidence type="ECO:0000313" key="2">
    <source>
        <dbReference type="Proteomes" id="UP000663942"/>
    </source>
</evidence>